<evidence type="ECO:0000256" key="3">
    <source>
        <dbReference type="ARBA" id="ARBA00022840"/>
    </source>
</evidence>
<dbReference type="GO" id="GO:0016787">
    <property type="term" value="F:hydrolase activity"/>
    <property type="evidence" value="ECO:0007669"/>
    <property type="project" value="UniProtKB-KW"/>
</dbReference>
<dbReference type="GO" id="GO:0005524">
    <property type="term" value="F:ATP binding"/>
    <property type="evidence" value="ECO:0007669"/>
    <property type="project" value="UniProtKB-UniRule"/>
</dbReference>
<dbReference type="Gene3D" id="3.40.50.300">
    <property type="entry name" value="P-loop containing nucleotide triphosphate hydrolases"/>
    <property type="match status" value="2"/>
</dbReference>
<dbReference type="GO" id="GO:0003743">
    <property type="term" value="F:translation initiation factor activity"/>
    <property type="evidence" value="ECO:0007669"/>
    <property type="project" value="UniProtKB-KW"/>
</dbReference>
<dbReference type="AlphaFoldDB" id="A0A9P5S5K7"/>
<accession>A0A9P5S5K7</accession>
<feature type="domain" description="Helicase ATP-binding" evidence="6">
    <location>
        <begin position="42"/>
        <end position="211"/>
    </location>
</feature>
<dbReference type="SMART" id="SM00487">
    <property type="entry name" value="DEXDc"/>
    <property type="match status" value="1"/>
</dbReference>
<comment type="function">
    <text evidence="5">RNA helicase.</text>
</comment>
<dbReference type="Proteomes" id="UP000748756">
    <property type="component" value="Unassembled WGS sequence"/>
</dbReference>
<keyword evidence="8" id="KW-0648">Protein biosynthesis</keyword>
<protein>
    <recommendedName>
        <fullName evidence="5">ATP-dependent RNA helicase</fullName>
        <ecNumber evidence="5">3.6.4.13</ecNumber>
    </recommendedName>
</protein>
<evidence type="ECO:0000313" key="9">
    <source>
        <dbReference type="Proteomes" id="UP000748756"/>
    </source>
</evidence>
<comment type="catalytic activity">
    <reaction evidence="5">
        <text>ATP + H2O = ADP + phosphate + H(+)</text>
        <dbReference type="Rhea" id="RHEA:13065"/>
        <dbReference type="ChEBI" id="CHEBI:15377"/>
        <dbReference type="ChEBI" id="CHEBI:15378"/>
        <dbReference type="ChEBI" id="CHEBI:30616"/>
        <dbReference type="ChEBI" id="CHEBI:43474"/>
        <dbReference type="ChEBI" id="CHEBI:456216"/>
        <dbReference type="EC" id="3.6.4.13"/>
    </reaction>
</comment>
<keyword evidence="5" id="KW-0347">Helicase</keyword>
<dbReference type="PANTHER" id="PTHR24031">
    <property type="entry name" value="RNA HELICASE"/>
    <property type="match status" value="1"/>
</dbReference>
<dbReference type="Pfam" id="PF00271">
    <property type="entry name" value="Helicase_C"/>
    <property type="match status" value="1"/>
</dbReference>
<dbReference type="EMBL" id="JAAAUQ010000054">
    <property type="protein sequence ID" value="KAF9155723.1"/>
    <property type="molecule type" value="Genomic_DNA"/>
</dbReference>
<keyword evidence="2 5" id="KW-0378">Hydrolase</keyword>
<keyword evidence="9" id="KW-1185">Reference proteome</keyword>
<dbReference type="GO" id="GO:0003724">
    <property type="term" value="F:RNA helicase activity"/>
    <property type="evidence" value="ECO:0007669"/>
    <property type="project" value="UniProtKB-EC"/>
</dbReference>
<keyword evidence="8" id="KW-0396">Initiation factor</keyword>
<dbReference type="InterPro" id="IPR027417">
    <property type="entry name" value="P-loop_NTPase"/>
</dbReference>
<dbReference type="PROSITE" id="PS51194">
    <property type="entry name" value="HELICASE_CTER"/>
    <property type="match status" value="1"/>
</dbReference>
<evidence type="ECO:0000256" key="5">
    <source>
        <dbReference type="RuleBase" id="RU365068"/>
    </source>
</evidence>
<dbReference type="InterPro" id="IPR001650">
    <property type="entry name" value="Helicase_C-like"/>
</dbReference>
<evidence type="ECO:0000256" key="2">
    <source>
        <dbReference type="ARBA" id="ARBA00022801"/>
    </source>
</evidence>
<keyword evidence="3 5" id="KW-0067">ATP-binding</keyword>
<dbReference type="EC" id="3.6.4.13" evidence="5"/>
<proteinExistence type="inferred from homology"/>
<evidence type="ECO:0000256" key="4">
    <source>
        <dbReference type="ARBA" id="ARBA00022884"/>
    </source>
</evidence>
<dbReference type="GO" id="GO:0003723">
    <property type="term" value="F:RNA binding"/>
    <property type="evidence" value="ECO:0007669"/>
    <property type="project" value="UniProtKB-UniRule"/>
</dbReference>
<dbReference type="Pfam" id="PF00270">
    <property type="entry name" value="DEAD"/>
    <property type="match status" value="1"/>
</dbReference>
<dbReference type="SUPFAM" id="SSF52540">
    <property type="entry name" value="P-loop containing nucleoside triphosphate hydrolases"/>
    <property type="match status" value="2"/>
</dbReference>
<dbReference type="OrthoDB" id="2423246at2759"/>
<organism evidence="8 9">
    <name type="scientific">Linnemannia schmuckeri</name>
    <dbReference type="NCBI Taxonomy" id="64567"/>
    <lineage>
        <taxon>Eukaryota</taxon>
        <taxon>Fungi</taxon>
        <taxon>Fungi incertae sedis</taxon>
        <taxon>Mucoromycota</taxon>
        <taxon>Mortierellomycotina</taxon>
        <taxon>Mortierellomycetes</taxon>
        <taxon>Mortierellales</taxon>
        <taxon>Mortierellaceae</taxon>
        <taxon>Linnemannia</taxon>
    </lineage>
</organism>
<feature type="domain" description="Helicase C-terminal" evidence="7">
    <location>
        <begin position="262"/>
        <end position="416"/>
    </location>
</feature>
<sequence>MEKANYDDAIASFEEMGISPRLKAILSTKEIDSPTRLQQRAILPILQGRNVILKAQSGTGRMAAFVIAALQKVDPRTRECQVLILTPDRGVAVEFWRLLRDLGGAFGIACRTCLDDVDGIVEVEEEVGRVVCGSDTSVTPHVVVGTPDRVLDYIQAGELNSSSLGLLMVADLDIFLRKSLDYALECIFNTLTPSSSRFDSKLQVALYFDLQTPELLHTVDQLTHKQIPNEVVKIFVRKVSINLNHVRHYYLDIDREDWKLDTLCDLFETLTSPQMVVFCNTREKLEWLTHALQSPTSPLYTNNDQNITVGCMHADHTALERAAVMRSYRRGEIRILILATPLVRENIDVTQLPLVVGYDLPLDQEVYLRRCRVSSWQRLVCISFVKGQEEMGLLRDIERSIGSEVLEMPMNIADYV</sequence>
<comment type="caution">
    <text evidence="8">The sequence shown here is derived from an EMBL/GenBank/DDBJ whole genome shotgun (WGS) entry which is preliminary data.</text>
</comment>
<name>A0A9P5S5K7_9FUNG</name>
<evidence type="ECO:0000259" key="7">
    <source>
        <dbReference type="PROSITE" id="PS51194"/>
    </source>
</evidence>
<gene>
    <name evidence="8" type="primary">TIF1_3</name>
    <name evidence="8" type="ORF">BG015_008857</name>
</gene>
<evidence type="ECO:0000313" key="8">
    <source>
        <dbReference type="EMBL" id="KAF9155723.1"/>
    </source>
</evidence>
<keyword evidence="1 5" id="KW-0547">Nucleotide-binding</keyword>
<comment type="domain">
    <text evidence="5">The Q motif is unique to and characteristic of the DEAD box family of RNA helicases and controls ATP binding and hydrolysis.</text>
</comment>
<dbReference type="PROSITE" id="PS51192">
    <property type="entry name" value="HELICASE_ATP_BIND_1"/>
    <property type="match status" value="1"/>
</dbReference>
<comment type="similarity">
    <text evidence="5">Belongs to the DEAD box helicase family.</text>
</comment>
<evidence type="ECO:0000259" key="6">
    <source>
        <dbReference type="PROSITE" id="PS51192"/>
    </source>
</evidence>
<dbReference type="InterPro" id="IPR011545">
    <property type="entry name" value="DEAD/DEAH_box_helicase_dom"/>
</dbReference>
<dbReference type="InterPro" id="IPR014001">
    <property type="entry name" value="Helicase_ATP-bd"/>
</dbReference>
<reference evidence="8" key="1">
    <citation type="journal article" date="2020" name="Fungal Divers.">
        <title>Resolving the Mortierellaceae phylogeny through synthesis of multi-gene phylogenetics and phylogenomics.</title>
        <authorList>
            <person name="Vandepol N."/>
            <person name="Liber J."/>
            <person name="Desiro A."/>
            <person name="Na H."/>
            <person name="Kennedy M."/>
            <person name="Barry K."/>
            <person name="Grigoriev I.V."/>
            <person name="Miller A.N."/>
            <person name="O'Donnell K."/>
            <person name="Stajich J.E."/>
            <person name="Bonito G."/>
        </authorList>
    </citation>
    <scope>NUCLEOTIDE SEQUENCE</scope>
    <source>
        <strain evidence="8">NRRL 6426</strain>
    </source>
</reference>
<keyword evidence="4 5" id="KW-0694">RNA-binding</keyword>
<evidence type="ECO:0000256" key="1">
    <source>
        <dbReference type="ARBA" id="ARBA00022741"/>
    </source>
</evidence>